<evidence type="ECO:0000256" key="1">
    <source>
        <dbReference type="SAM" id="MobiDB-lite"/>
    </source>
</evidence>
<proteinExistence type="predicted"/>
<reference evidence="2 3" key="1">
    <citation type="journal article" date="2016" name="Mol. Biol. Evol.">
        <title>Comparative Genomics of Early-Diverging Mushroom-Forming Fungi Provides Insights into the Origins of Lignocellulose Decay Capabilities.</title>
        <authorList>
            <person name="Nagy L.G."/>
            <person name="Riley R."/>
            <person name="Tritt A."/>
            <person name="Adam C."/>
            <person name="Daum C."/>
            <person name="Floudas D."/>
            <person name="Sun H."/>
            <person name="Yadav J.S."/>
            <person name="Pangilinan J."/>
            <person name="Larsson K.H."/>
            <person name="Matsuura K."/>
            <person name="Barry K."/>
            <person name="Labutti K."/>
            <person name="Kuo R."/>
            <person name="Ohm R.A."/>
            <person name="Bhattacharya S.S."/>
            <person name="Shirouzu T."/>
            <person name="Yoshinaga Y."/>
            <person name="Martin F.M."/>
            <person name="Grigoriev I.V."/>
            <person name="Hibbett D.S."/>
        </authorList>
    </citation>
    <scope>NUCLEOTIDE SEQUENCE [LARGE SCALE GENOMIC DNA]</scope>
    <source>
        <strain evidence="2 3">L-15889</strain>
    </source>
</reference>
<dbReference type="Proteomes" id="UP000076727">
    <property type="component" value="Unassembled WGS sequence"/>
</dbReference>
<protein>
    <submittedName>
        <fullName evidence="2">Uncharacterized protein</fullName>
    </submittedName>
</protein>
<name>A0A165QBT0_9APHY</name>
<feature type="region of interest" description="Disordered" evidence="1">
    <location>
        <begin position="169"/>
        <end position="191"/>
    </location>
</feature>
<keyword evidence="3" id="KW-1185">Reference proteome</keyword>
<sequence length="252" mass="28202">MARTDCREERCCHARLTGEQARAASDAERAARVTVVTDRRMATTIIQGVRETTVKSCGVARARARVRVVAANAIDREPCRNRGPAAARVSPEGPTDLSEFASCSASARRWHPSCLPVVVAVTKSLVYLDAGWHQRSRKTGRFMLLFSSGSTCRPCQWYIHALPLHPPSVRGRHRRGAHSRDTAPHSQTQSTFHFWPLDPHRSYLGERHPEIGRPSRALVCICMPDQTTFAFIICRPRCQRRTLSSPGDRARI</sequence>
<accession>A0A165QBT0</accession>
<evidence type="ECO:0000313" key="3">
    <source>
        <dbReference type="Proteomes" id="UP000076727"/>
    </source>
</evidence>
<evidence type="ECO:0000313" key="2">
    <source>
        <dbReference type="EMBL" id="KZT69252.1"/>
    </source>
</evidence>
<dbReference type="AlphaFoldDB" id="A0A165QBT0"/>
<gene>
    <name evidence="2" type="ORF">DAEQUDRAFT_270036</name>
</gene>
<organism evidence="2 3">
    <name type="scientific">Daedalea quercina L-15889</name>
    <dbReference type="NCBI Taxonomy" id="1314783"/>
    <lineage>
        <taxon>Eukaryota</taxon>
        <taxon>Fungi</taxon>
        <taxon>Dikarya</taxon>
        <taxon>Basidiomycota</taxon>
        <taxon>Agaricomycotina</taxon>
        <taxon>Agaricomycetes</taxon>
        <taxon>Polyporales</taxon>
        <taxon>Fomitopsis</taxon>
    </lineage>
</organism>
<dbReference type="EMBL" id="KV429059">
    <property type="protein sequence ID" value="KZT69252.1"/>
    <property type="molecule type" value="Genomic_DNA"/>
</dbReference>